<dbReference type="AlphaFoldDB" id="A0A2N0Z5Z7"/>
<dbReference type="SMR" id="A0A2N0Z5Z7"/>
<feature type="domain" description="Glycosyl hydrolase family 13 catalytic" evidence="2">
    <location>
        <begin position="223"/>
        <end position="616"/>
    </location>
</feature>
<dbReference type="InterPro" id="IPR017853">
    <property type="entry name" value="GH"/>
</dbReference>
<dbReference type="SUPFAM" id="SSF51445">
    <property type="entry name" value="(Trans)glycosidases"/>
    <property type="match status" value="1"/>
</dbReference>
<dbReference type="InterPro" id="IPR040697">
    <property type="entry name" value="PulA_N1"/>
</dbReference>
<protein>
    <submittedName>
        <fullName evidence="3">Type I pullulanase</fullName>
    </submittedName>
</protein>
<gene>
    <name evidence="3" type="primary">pulA</name>
    <name evidence="3" type="ORF">CWS01_03465</name>
</gene>
<organism evidence="3 4">
    <name type="scientific">Niallia nealsonii</name>
    <dbReference type="NCBI Taxonomy" id="115979"/>
    <lineage>
        <taxon>Bacteria</taxon>
        <taxon>Bacillati</taxon>
        <taxon>Bacillota</taxon>
        <taxon>Bacilli</taxon>
        <taxon>Bacillales</taxon>
        <taxon>Bacillaceae</taxon>
        <taxon>Niallia</taxon>
    </lineage>
</organism>
<dbReference type="GO" id="GO:0004553">
    <property type="term" value="F:hydrolase activity, hydrolyzing O-glycosyl compounds"/>
    <property type="evidence" value="ECO:0007669"/>
    <property type="project" value="InterPro"/>
</dbReference>
<dbReference type="NCBIfam" id="TIGR02104">
    <property type="entry name" value="pulA_typeI"/>
    <property type="match status" value="1"/>
</dbReference>
<dbReference type="GO" id="GO:0005975">
    <property type="term" value="P:carbohydrate metabolic process"/>
    <property type="evidence" value="ECO:0007669"/>
    <property type="project" value="InterPro"/>
</dbReference>
<dbReference type="Gene3D" id="2.60.40.1180">
    <property type="entry name" value="Golgi alpha-mannosidase II"/>
    <property type="match status" value="1"/>
</dbReference>
<dbReference type="Pfam" id="PF21653">
    <property type="entry name" value="pulA_all-beta"/>
    <property type="match status" value="1"/>
</dbReference>
<reference evidence="3 4" key="1">
    <citation type="journal article" date="2003" name="Int. J. Syst. Evol. Microbiol.">
        <title>Bacillus nealsonii sp. nov., isolated from a spacecraft-assembly facility, whose spores are gamma-radiation resistant.</title>
        <authorList>
            <person name="Venkateswaran K."/>
            <person name="Kempf M."/>
            <person name="Chen F."/>
            <person name="Satomi M."/>
            <person name="Nicholson W."/>
            <person name="Kern R."/>
        </authorList>
    </citation>
    <scope>NUCLEOTIDE SEQUENCE [LARGE SCALE GENOMIC DNA]</scope>
    <source>
        <strain evidence="3 4">FO-92</strain>
    </source>
</reference>
<dbReference type="InterPro" id="IPR049117">
    <property type="entry name" value="pulA_all-beta"/>
</dbReference>
<dbReference type="PANTHER" id="PTHR43002">
    <property type="entry name" value="GLYCOGEN DEBRANCHING ENZYME"/>
    <property type="match status" value="1"/>
</dbReference>
<dbReference type="Pfam" id="PF17999">
    <property type="entry name" value="PulA_N1"/>
    <property type="match status" value="1"/>
</dbReference>
<dbReference type="RefSeq" id="WP_101175659.1">
    <property type="nucleotide sequence ID" value="NZ_PISE01000008.1"/>
</dbReference>
<dbReference type="InterPro" id="IPR013783">
    <property type="entry name" value="Ig-like_fold"/>
</dbReference>
<proteinExistence type="inferred from homology"/>
<dbReference type="Proteomes" id="UP000233375">
    <property type="component" value="Unassembled WGS sequence"/>
</dbReference>
<evidence type="ECO:0000313" key="3">
    <source>
        <dbReference type="EMBL" id="PKG24946.1"/>
    </source>
</evidence>
<dbReference type="SUPFAM" id="SSF81296">
    <property type="entry name" value="E set domains"/>
    <property type="match status" value="1"/>
</dbReference>
<comment type="similarity">
    <text evidence="1">Belongs to the glycosyl hydrolase 13 family.</text>
</comment>
<keyword evidence="4" id="KW-1185">Reference proteome</keyword>
<dbReference type="InterPro" id="IPR004193">
    <property type="entry name" value="Glyco_hydro_13_N"/>
</dbReference>
<dbReference type="InterPro" id="IPR013780">
    <property type="entry name" value="Glyco_hydro_b"/>
</dbReference>
<dbReference type="InterPro" id="IPR011840">
    <property type="entry name" value="PulA_typeI"/>
</dbReference>
<evidence type="ECO:0000259" key="2">
    <source>
        <dbReference type="SMART" id="SM00642"/>
    </source>
</evidence>
<sequence length="714" mass="82460">MLSIRRNFFAYLDELTIITILLPYSYHQGESNRFLLKKDGSFVSLSIEAKEKFADFVKYICKVPSKLEIGKFYEIVDEYKGITDLQIGAVIRTKEFDDLFYYDGFLGVGYSLEQCDFSLWAPTAQRVKLILQDPLKPVKERIEIDMERGDKGVWKTTVNERLENYYYSYLVLINLEWRESVDPYAVAVNANGLTGAIVDLKKTKIIKPSLPPLSHTVDSIVYETHIRDFTIHANSGAKNKGKYLGVSELHTQTKSGELTGLSYVKDLGVTHIEFLPVHDFEEVDELAEQKKYNWGYNPTHYNVPDGSYSLHPNNPYTRIYELKSMIQSVQKEGLRVILDVVYNHVYKKEESPFEKIVPGYFFRYDKFGVPSNGTGVGNDIASERLMVRKYIVNSVSFWLEQYQIDGLRFDLMGILDITTMKEIKKICDKYDSNFLIIGEGWNLPTTIPEKERAIIKNQKHLPAIAQFNDQFRDKIKGSTFQLNHIGFALGGNESKVEELLSGSIGLLQANQGLFTEPNQTVNYVESHDNHTLWDKIEICFPFEKEEIKQKKHRLATTLVLLSQGIPFLNSGQEFFRTKKGVENSYQSPDEINQLDWDRMVLYKKNVEFIKNVIQLRKDNGAFRLQSSADIRAHIRIKRIDRSFIEYQLINVKKYGQWETIIVYINANTNSVKTSIPDGEWKCLMDDMSIYSNNHPSVRQQIELQPFSVAIIAYK</sequence>
<dbReference type="Gene3D" id="2.60.40.10">
    <property type="entry name" value="Immunoglobulins"/>
    <property type="match status" value="1"/>
</dbReference>
<dbReference type="Gene3D" id="2.60.40.2320">
    <property type="match status" value="1"/>
</dbReference>
<dbReference type="SMART" id="SM00642">
    <property type="entry name" value="Aamy"/>
    <property type="match status" value="1"/>
</dbReference>
<name>A0A2N0Z5Z7_9BACI</name>
<evidence type="ECO:0000313" key="4">
    <source>
        <dbReference type="Proteomes" id="UP000233375"/>
    </source>
</evidence>
<dbReference type="OrthoDB" id="9761875at2"/>
<accession>A0A2N0Z5Z7</accession>
<dbReference type="CDD" id="cd02860">
    <property type="entry name" value="E_set_Pullulanase"/>
    <property type="match status" value="1"/>
</dbReference>
<dbReference type="EMBL" id="PISE01000008">
    <property type="protein sequence ID" value="PKG24946.1"/>
    <property type="molecule type" value="Genomic_DNA"/>
</dbReference>
<dbReference type="Gene3D" id="3.20.20.80">
    <property type="entry name" value="Glycosidases"/>
    <property type="match status" value="1"/>
</dbReference>
<dbReference type="Pfam" id="PF02922">
    <property type="entry name" value="CBM_48"/>
    <property type="match status" value="1"/>
</dbReference>
<comment type="caution">
    <text evidence="3">The sequence shown here is derived from an EMBL/GenBank/DDBJ whole genome shotgun (WGS) entry which is preliminary data.</text>
</comment>
<dbReference type="CDD" id="cd11341">
    <property type="entry name" value="AmyAc_Pullulanase_LD-like"/>
    <property type="match status" value="1"/>
</dbReference>
<dbReference type="Pfam" id="PF00128">
    <property type="entry name" value="Alpha-amylase"/>
    <property type="match status" value="1"/>
</dbReference>
<dbReference type="InterPro" id="IPR014756">
    <property type="entry name" value="Ig_E-set"/>
</dbReference>
<dbReference type="InterPro" id="IPR006047">
    <property type="entry name" value="GH13_cat_dom"/>
</dbReference>
<evidence type="ECO:0000256" key="1">
    <source>
        <dbReference type="ARBA" id="ARBA00008061"/>
    </source>
</evidence>